<keyword evidence="4" id="KW-0408">Iron</keyword>
<evidence type="ECO:0000313" key="7">
    <source>
        <dbReference type="Proteomes" id="UP000266272"/>
    </source>
</evidence>
<dbReference type="AlphaFoldDB" id="A0A395NMZ2"/>
<dbReference type="OrthoDB" id="3465714at2759"/>
<keyword evidence="5" id="KW-0456">Lyase</keyword>
<protein>
    <submittedName>
        <fullName evidence="6">Aldoxime dehydratase</fullName>
    </submittedName>
</protein>
<keyword evidence="7" id="KW-1185">Reference proteome</keyword>
<comment type="caution">
    <text evidence="6">The sequence shown here is derived from an EMBL/GenBank/DDBJ whole genome shotgun (WGS) entry which is preliminary data.</text>
</comment>
<comment type="cofactor">
    <cofactor evidence="1">
        <name>heme b</name>
        <dbReference type="ChEBI" id="CHEBI:60344"/>
    </cofactor>
</comment>
<proteinExistence type="predicted"/>
<evidence type="ECO:0000256" key="1">
    <source>
        <dbReference type="ARBA" id="ARBA00001970"/>
    </source>
</evidence>
<gene>
    <name evidence="6" type="ORF">TARUN_5008</name>
</gene>
<name>A0A395NMZ2_TRIAR</name>
<dbReference type="Pfam" id="PF13816">
    <property type="entry name" value="Dehydratase_hem"/>
    <property type="match status" value="1"/>
</dbReference>
<evidence type="ECO:0000256" key="5">
    <source>
        <dbReference type="ARBA" id="ARBA00023239"/>
    </source>
</evidence>
<dbReference type="Proteomes" id="UP000266272">
    <property type="component" value="Unassembled WGS sequence"/>
</dbReference>
<evidence type="ECO:0000313" key="6">
    <source>
        <dbReference type="EMBL" id="RFU77227.1"/>
    </source>
</evidence>
<evidence type="ECO:0000256" key="2">
    <source>
        <dbReference type="ARBA" id="ARBA00022617"/>
    </source>
</evidence>
<dbReference type="GO" id="GO:0016829">
    <property type="term" value="F:lyase activity"/>
    <property type="evidence" value="ECO:0007669"/>
    <property type="project" value="UniProtKB-KW"/>
</dbReference>
<evidence type="ECO:0000256" key="4">
    <source>
        <dbReference type="ARBA" id="ARBA00023004"/>
    </source>
</evidence>
<accession>A0A395NMZ2</accession>
<dbReference type="InterPro" id="IPR025702">
    <property type="entry name" value="OXD"/>
</dbReference>
<evidence type="ECO:0000256" key="3">
    <source>
        <dbReference type="ARBA" id="ARBA00022723"/>
    </source>
</evidence>
<reference evidence="6 7" key="1">
    <citation type="journal article" date="2018" name="PLoS Pathog.">
        <title>Evolution of structural diversity of trichothecenes, a family of toxins produced by plant pathogenic and entomopathogenic fungi.</title>
        <authorList>
            <person name="Proctor R.H."/>
            <person name="McCormick S.P."/>
            <person name="Kim H.S."/>
            <person name="Cardoza R.E."/>
            <person name="Stanley A.M."/>
            <person name="Lindo L."/>
            <person name="Kelly A."/>
            <person name="Brown D.W."/>
            <person name="Lee T."/>
            <person name="Vaughan M.M."/>
            <person name="Alexander N.J."/>
            <person name="Busman M."/>
            <person name="Gutierrez S."/>
        </authorList>
    </citation>
    <scope>NUCLEOTIDE SEQUENCE [LARGE SCALE GENOMIC DNA]</scope>
    <source>
        <strain evidence="6 7">IBT 40837</strain>
    </source>
</reference>
<keyword evidence="2" id="KW-0349">Heme</keyword>
<dbReference type="STRING" id="490622.A0A395NMZ2"/>
<sequence length="380" mass="42472">MSFKLPLLDIKESRSDNTPSILALFGVQYLGTPTSHKQALIIALKAIFSLENGPGHVRTVTTSHQPESSSPNRNATIFQAFWFSSTEYDAWGQSAAVSSFWNGLQEDAGVWREVMRVNPRRFMHANGAAKKQGLARVPELSEANYADIAPETKYWGIYRERIPDHASDSFDSVFISEAQKKEMEGKGVNDIPAKKAVVLEDPPLSSSDASSTQVRLGRVVIPHGIDNLLYVWEFQDYSQVMEPEKEIWEKDINPHVRGWMNTLDKDRSKHGVLSFRNVALTTINNAPASIVPENRVMSQFVFYLDLAAFEYSGKATRDHFKARIAFEKHHKVNGALGTGKGRTQLAVEVAILKRNDFEAEYIGCLDGTGLMGYKDLFDAA</sequence>
<keyword evidence="3" id="KW-0479">Metal-binding</keyword>
<dbReference type="GO" id="GO:0046872">
    <property type="term" value="F:metal ion binding"/>
    <property type="evidence" value="ECO:0007669"/>
    <property type="project" value="UniProtKB-KW"/>
</dbReference>
<organism evidence="6 7">
    <name type="scientific">Trichoderma arundinaceum</name>
    <dbReference type="NCBI Taxonomy" id="490622"/>
    <lineage>
        <taxon>Eukaryota</taxon>
        <taxon>Fungi</taxon>
        <taxon>Dikarya</taxon>
        <taxon>Ascomycota</taxon>
        <taxon>Pezizomycotina</taxon>
        <taxon>Sordariomycetes</taxon>
        <taxon>Hypocreomycetidae</taxon>
        <taxon>Hypocreales</taxon>
        <taxon>Hypocreaceae</taxon>
        <taxon>Trichoderma</taxon>
    </lineage>
</organism>
<dbReference type="EMBL" id="PXOA01000293">
    <property type="protein sequence ID" value="RFU77227.1"/>
    <property type="molecule type" value="Genomic_DNA"/>
</dbReference>